<proteinExistence type="predicted"/>
<organism evidence="2 3">
    <name type="scientific">Janibacter melonis</name>
    <dbReference type="NCBI Taxonomy" id="262209"/>
    <lineage>
        <taxon>Bacteria</taxon>
        <taxon>Bacillati</taxon>
        <taxon>Actinomycetota</taxon>
        <taxon>Actinomycetes</taxon>
        <taxon>Micrococcales</taxon>
        <taxon>Intrasporangiaceae</taxon>
        <taxon>Janibacter</taxon>
    </lineage>
</organism>
<dbReference type="AlphaFoldDB" id="A0A176QF05"/>
<dbReference type="EMBL" id="LQZG01000001">
    <property type="protein sequence ID" value="OAB88356.1"/>
    <property type="molecule type" value="Genomic_DNA"/>
</dbReference>
<name>A0A176QF05_9MICO</name>
<reference evidence="2 3" key="1">
    <citation type="submission" date="2016-01" db="EMBL/GenBank/DDBJ databases">
        <title>Janibacter melonis strain CD11_4 genome sequencing and assembly.</title>
        <authorList>
            <person name="Nair G.R."/>
            <person name="Kaur G."/>
            <person name="Chander A.M."/>
            <person name="Mayilraj S."/>
        </authorList>
    </citation>
    <scope>NUCLEOTIDE SEQUENCE [LARGE SCALE GENOMIC DNA]</scope>
    <source>
        <strain evidence="2 3">CD11-4</strain>
    </source>
</reference>
<gene>
    <name evidence="2" type="ORF">AWH69_00620</name>
</gene>
<feature type="region of interest" description="Disordered" evidence="1">
    <location>
        <begin position="42"/>
        <end position="65"/>
    </location>
</feature>
<evidence type="ECO:0000313" key="2">
    <source>
        <dbReference type="EMBL" id="OAB88356.1"/>
    </source>
</evidence>
<dbReference type="RefSeq" id="WP_068269982.1">
    <property type="nucleotide sequence ID" value="NZ_LQZG01000001.1"/>
</dbReference>
<dbReference type="Proteomes" id="UP000076976">
    <property type="component" value="Unassembled WGS sequence"/>
</dbReference>
<dbReference type="STRING" id="262209.AWH69_00620"/>
<accession>A0A176QF05</accession>
<sequence>MSTTEQGADEADPGVVAPGHDRELVRALIEVARDADHRLSQSEIDAALGVQPGSSPDGRPQTTSG</sequence>
<protein>
    <submittedName>
        <fullName evidence="2">Uncharacterized protein</fullName>
    </submittedName>
</protein>
<evidence type="ECO:0000256" key="1">
    <source>
        <dbReference type="SAM" id="MobiDB-lite"/>
    </source>
</evidence>
<keyword evidence="3" id="KW-1185">Reference proteome</keyword>
<comment type="caution">
    <text evidence="2">The sequence shown here is derived from an EMBL/GenBank/DDBJ whole genome shotgun (WGS) entry which is preliminary data.</text>
</comment>
<evidence type="ECO:0000313" key="3">
    <source>
        <dbReference type="Proteomes" id="UP000076976"/>
    </source>
</evidence>